<proteinExistence type="predicted"/>
<reference evidence="4" key="2">
    <citation type="journal article" date="2021" name="PeerJ">
        <title>Extensive microbial diversity within the chicken gut microbiome revealed by metagenomics and culture.</title>
        <authorList>
            <person name="Gilroy R."/>
            <person name="Ravi A."/>
            <person name="Getino M."/>
            <person name="Pursley I."/>
            <person name="Horton D.L."/>
            <person name="Alikhan N.F."/>
            <person name="Baker D."/>
            <person name="Gharbi K."/>
            <person name="Hall N."/>
            <person name="Watson M."/>
            <person name="Adriaenssens E.M."/>
            <person name="Foster-Nyarko E."/>
            <person name="Jarju S."/>
            <person name="Secka A."/>
            <person name="Antonio M."/>
            <person name="Oren A."/>
            <person name="Chaudhuri R.R."/>
            <person name="La Ragione R."/>
            <person name="Hildebrand F."/>
            <person name="Pallen M.J."/>
        </authorList>
    </citation>
    <scope>NUCLEOTIDE SEQUENCE</scope>
    <source>
        <strain evidence="4">D5-748</strain>
    </source>
</reference>
<dbReference type="SMART" id="SM00560">
    <property type="entry name" value="LamGL"/>
    <property type="match status" value="1"/>
</dbReference>
<organism evidence="4 5">
    <name type="scientific">Candidatus Cryptobacteroides merdavium</name>
    <dbReference type="NCBI Taxonomy" id="2840769"/>
    <lineage>
        <taxon>Bacteria</taxon>
        <taxon>Pseudomonadati</taxon>
        <taxon>Bacteroidota</taxon>
        <taxon>Bacteroidia</taxon>
        <taxon>Bacteroidales</taxon>
        <taxon>Candidatus Cryptobacteroides</taxon>
    </lineage>
</organism>
<dbReference type="Gene3D" id="2.60.120.200">
    <property type="match status" value="1"/>
</dbReference>
<evidence type="ECO:0000313" key="5">
    <source>
        <dbReference type="Proteomes" id="UP000823619"/>
    </source>
</evidence>
<keyword evidence="2" id="KW-1015">Disulfide bond</keyword>
<dbReference type="InterPro" id="IPR013320">
    <property type="entry name" value="ConA-like_dom_sf"/>
</dbReference>
<dbReference type="SUPFAM" id="SSF49899">
    <property type="entry name" value="Concanavalin A-like lectins/glucanases"/>
    <property type="match status" value="1"/>
</dbReference>
<evidence type="ECO:0000256" key="2">
    <source>
        <dbReference type="ARBA" id="ARBA00023157"/>
    </source>
</evidence>
<name>A0A9D9H8W6_9BACT</name>
<protein>
    <recommendedName>
        <fullName evidence="3">LamG-like jellyroll fold domain-containing protein</fullName>
    </recommendedName>
</protein>
<accession>A0A9D9H8W6</accession>
<dbReference type="EMBL" id="JADIMO010000088">
    <property type="protein sequence ID" value="MBO8445425.1"/>
    <property type="molecule type" value="Genomic_DNA"/>
</dbReference>
<dbReference type="Proteomes" id="UP000823619">
    <property type="component" value="Unassembled WGS sequence"/>
</dbReference>
<dbReference type="InterPro" id="IPR006558">
    <property type="entry name" value="LamG-like"/>
</dbReference>
<reference evidence="4" key="1">
    <citation type="submission" date="2020-10" db="EMBL/GenBank/DDBJ databases">
        <authorList>
            <person name="Gilroy R."/>
        </authorList>
    </citation>
    <scope>NUCLEOTIDE SEQUENCE</scope>
    <source>
        <strain evidence="4">D5-748</strain>
    </source>
</reference>
<keyword evidence="1" id="KW-0732">Signal</keyword>
<dbReference type="GO" id="GO:0005975">
    <property type="term" value="P:carbohydrate metabolic process"/>
    <property type="evidence" value="ECO:0007669"/>
    <property type="project" value="UniProtKB-ARBA"/>
</dbReference>
<evidence type="ECO:0000259" key="3">
    <source>
        <dbReference type="SMART" id="SM00560"/>
    </source>
</evidence>
<gene>
    <name evidence="4" type="ORF">IAC23_07010</name>
</gene>
<dbReference type="GO" id="GO:0004553">
    <property type="term" value="F:hydrolase activity, hydrolyzing O-glycosyl compounds"/>
    <property type="evidence" value="ECO:0007669"/>
    <property type="project" value="UniProtKB-ARBA"/>
</dbReference>
<sequence>MDFDYTLNDGLEARTATITIGYEGANPVTVEVTQMPQSILKADQSSVNLGVEAGVLTINVEANVDYTVSLSEGAGSWLTGQNNDGDTWTWNYSAWEGAGLRQAVITFTETDPAGDSAPMTASVTVKQSNYIINTAAYMKSHCAGAAEWKTPEVMNLGTTLTVEMLVKHDATFETTSSWNGNGIGTLFGTERRLLLRHGDNQENYQEWELVYVLNATESNGEYIESKVKSSVNIPADQWVHIAAVLDGKAKTVTLYQDGEVVGSATMDDDIRPIDLTEEYTRQAEGLQKFYLGRSYSTNRDFCGLMSEVRVWNRALSADEINAPNHFYKVDPASEGLVAYWKLDDGTGYIAKDYTANGNDLTGEVYSGYSWSNGMEWREVQLPE</sequence>
<dbReference type="Pfam" id="PF13385">
    <property type="entry name" value="Laminin_G_3"/>
    <property type="match status" value="1"/>
</dbReference>
<evidence type="ECO:0000313" key="4">
    <source>
        <dbReference type="EMBL" id="MBO8445425.1"/>
    </source>
</evidence>
<dbReference type="AlphaFoldDB" id="A0A9D9H8W6"/>
<feature type="domain" description="LamG-like jellyroll fold" evidence="3">
    <location>
        <begin position="158"/>
        <end position="318"/>
    </location>
</feature>
<evidence type="ECO:0000256" key="1">
    <source>
        <dbReference type="ARBA" id="ARBA00022729"/>
    </source>
</evidence>
<comment type="caution">
    <text evidence="4">The sequence shown here is derived from an EMBL/GenBank/DDBJ whole genome shotgun (WGS) entry which is preliminary data.</text>
</comment>